<feature type="transmembrane region" description="Helical" evidence="1">
    <location>
        <begin position="51"/>
        <end position="72"/>
    </location>
</feature>
<evidence type="ECO:0000313" key="2">
    <source>
        <dbReference type="EMBL" id="HHK67862.1"/>
    </source>
</evidence>
<comment type="caution">
    <text evidence="2">The sequence shown here is derived from an EMBL/GenBank/DDBJ whole genome shotgun (WGS) entry which is preliminary data.</text>
</comment>
<feature type="transmembrane region" description="Helical" evidence="1">
    <location>
        <begin position="12"/>
        <end position="31"/>
    </location>
</feature>
<name>A0A7C5L728_CALS0</name>
<keyword evidence="1" id="KW-0812">Transmembrane</keyword>
<proteinExistence type="predicted"/>
<reference evidence="2" key="1">
    <citation type="journal article" date="2020" name="mSystems">
        <title>Genome- and Community-Level Interaction Insights into Carbon Utilization and Element Cycling Functions of Hydrothermarchaeota in Hydrothermal Sediment.</title>
        <authorList>
            <person name="Zhou Z."/>
            <person name="Liu Y."/>
            <person name="Xu W."/>
            <person name="Pan J."/>
            <person name="Luo Z.H."/>
            <person name="Li M."/>
        </authorList>
    </citation>
    <scope>NUCLEOTIDE SEQUENCE [LARGE SCALE GENOMIC DNA]</scope>
    <source>
        <strain evidence="2">SpSt-1056</strain>
    </source>
</reference>
<keyword evidence="1" id="KW-0472">Membrane</keyword>
<accession>A0A7C5L728</accession>
<gene>
    <name evidence="2" type="ORF">ENM11_01725</name>
</gene>
<feature type="transmembrane region" description="Helical" evidence="1">
    <location>
        <begin position="161"/>
        <end position="183"/>
    </location>
</feature>
<evidence type="ECO:0000256" key="1">
    <source>
        <dbReference type="SAM" id="Phobius"/>
    </source>
</evidence>
<dbReference type="AlphaFoldDB" id="A0A7C5L728"/>
<keyword evidence="1" id="KW-1133">Transmembrane helix</keyword>
<feature type="transmembrane region" description="Helical" evidence="1">
    <location>
        <begin position="92"/>
        <end position="110"/>
    </location>
</feature>
<evidence type="ECO:0008006" key="3">
    <source>
        <dbReference type="Google" id="ProtNLM"/>
    </source>
</evidence>
<sequence>MAGPLSQLKIYRAVLVVFISVIAYFLIVGVGPLTEGHVGGLRSMDLKGDGWLGYRLGYSGTVLLLAAQAYLFRPGLLSKPAWLDIHCQLTTVGGVLILVHAGFPYSFAYWTLPRMYPELGVFGLVGLQGVASWLVLALITSGFFGRYIYRKAAKRRRAFRWWHSAHAITSGLLYVTGFIHLLLAVQLRYLTA</sequence>
<protein>
    <recommendedName>
        <fullName evidence="3">Ferric oxidoreductase domain-containing protein</fullName>
    </recommendedName>
</protein>
<feature type="transmembrane region" description="Helical" evidence="1">
    <location>
        <begin position="130"/>
        <end position="149"/>
    </location>
</feature>
<organism evidence="2">
    <name type="scientific">Caldiarchaeum subterraneum</name>
    <dbReference type="NCBI Taxonomy" id="311458"/>
    <lineage>
        <taxon>Archaea</taxon>
        <taxon>Nitrososphaerota</taxon>
        <taxon>Candidatus Caldarchaeales</taxon>
        <taxon>Candidatus Caldarchaeaceae</taxon>
        <taxon>Candidatus Caldarchaeum</taxon>
    </lineage>
</organism>
<dbReference type="EMBL" id="DRWN01000015">
    <property type="protein sequence ID" value="HHK67862.1"/>
    <property type="molecule type" value="Genomic_DNA"/>
</dbReference>